<name>A0A225VH40_9STRA</name>
<dbReference type="EMBL" id="NBNE01004718">
    <property type="protein sequence ID" value="OWZ04901.1"/>
    <property type="molecule type" value="Genomic_DNA"/>
</dbReference>
<protein>
    <submittedName>
        <fullName evidence="2">Uncharacterized protein</fullName>
    </submittedName>
</protein>
<comment type="caution">
    <text evidence="2">The sequence shown here is derived from an EMBL/GenBank/DDBJ whole genome shotgun (WGS) entry which is preliminary data.</text>
</comment>
<gene>
    <name evidence="2" type="ORF">PHMEG_00023118</name>
</gene>
<organism evidence="2 3">
    <name type="scientific">Phytophthora megakarya</name>
    <dbReference type="NCBI Taxonomy" id="4795"/>
    <lineage>
        <taxon>Eukaryota</taxon>
        <taxon>Sar</taxon>
        <taxon>Stramenopiles</taxon>
        <taxon>Oomycota</taxon>
        <taxon>Peronosporomycetes</taxon>
        <taxon>Peronosporales</taxon>
        <taxon>Peronosporaceae</taxon>
        <taxon>Phytophthora</taxon>
    </lineage>
</organism>
<dbReference type="AlphaFoldDB" id="A0A225VH40"/>
<evidence type="ECO:0000256" key="1">
    <source>
        <dbReference type="SAM" id="MobiDB-lite"/>
    </source>
</evidence>
<proteinExistence type="predicted"/>
<reference evidence="3" key="1">
    <citation type="submission" date="2017-03" db="EMBL/GenBank/DDBJ databases">
        <title>Phytopthora megakarya and P. palmivora, two closely related causual agents of cacao black pod achieved similar genome size and gene model numbers by different mechanisms.</title>
        <authorList>
            <person name="Ali S."/>
            <person name="Shao J."/>
            <person name="Larry D.J."/>
            <person name="Kronmiller B."/>
            <person name="Shen D."/>
            <person name="Strem M.D."/>
            <person name="Melnick R.L."/>
            <person name="Guiltinan M.J."/>
            <person name="Tyler B.M."/>
            <person name="Meinhardt L.W."/>
            <person name="Bailey B.A."/>
        </authorList>
    </citation>
    <scope>NUCLEOTIDE SEQUENCE [LARGE SCALE GENOMIC DNA]</scope>
    <source>
        <strain evidence="3">zdho120</strain>
    </source>
</reference>
<feature type="region of interest" description="Disordered" evidence="1">
    <location>
        <begin position="104"/>
        <end position="131"/>
    </location>
</feature>
<accession>A0A225VH40</accession>
<feature type="compositionally biased region" description="Low complexity" evidence="1">
    <location>
        <begin position="106"/>
        <end position="118"/>
    </location>
</feature>
<keyword evidence="3" id="KW-1185">Reference proteome</keyword>
<dbReference type="Proteomes" id="UP000198211">
    <property type="component" value="Unassembled WGS sequence"/>
</dbReference>
<evidence type="ECO:0000313" key="3">
    <source>
        <dbReference type="Proteomes" id="UP000198211"/>
    </source>
</evidence>
<sequence>MKTFKTGDLVWMYRPPKGPKPTKFVHMWMDLIRIMRAAGYKTNLVRREGKAGELHEFIAHVSFLTTHRKSTDELKGEATDIAAQLEYEGEVERHRHDAQARAIGRTTAASASAVTAGASKRRHRPVATRKAAWDDESEQVVEISRRRRRSITGHYVLEFELRLAGSEHDNNESTKAGNDDKTRWISIRSTTTYSTPAES</sequence>
<evidence type="ECO:0000313" key="2">
    <source>
        <dbReference type="EMBL" id="OWZ04901.1"/>
    </source>
</evidence>